<feature type="coiled-coil region" evidence="4">
    <location>
        <begin position="37"/>
        <end position="64"/>
    </location>
</feature>
<dbReference type="EMBL" id="JXJU01000010">
    <property type="protein sequence ID" value="PCR99202.1"/>
    <property type="molecule type" value="Genomic_DNA"/>
</dbReference>
<dbReference type="PROSITE" id="PS51898">
    <property type="entry name" value="TYR_RECOMBINASE"/>
    <property type="match status" value="1"/>
</dbReference>
<evidence type="ECO:0000256" key="2">
    <source>
        <dbReference type="ARBA" id="ARBA00023125"/>
    </source>
</evidence>
<dbReference type="STRING" id="1291764.GCA_001311235_02775"/>
<proteinExistence type="inferred from homology"/>
<comment type="caution">
    <text evidence="6">The sequence shown here is derived from an EMBL/GenBank/DDBJ whole genome shotgun (WGS) entry which is preliminary data.</text>
</comment>
<dbReference type="SUPFAM" id="SSF56349">
    <property type="entry name" value="DNA breaking-rejoining enzymes"/>
    <property type="match status" value="1"/>
</dbReference>
<dbReference type="InterPro" id="IPR050090">
    <property type="entry name" value="Tyrosine_recombinase_XerCD"/>
</dbReference>
<reference evidence="6 7" key="1">
    <citation type="submission" date="2014-12" db="EMBL/GenBank/DDBJ databases">
        <title>Draft genome sequences of 10 type strains of Lactococcus.</title>
        <authorList>
            <person name="Sun Z."/>
            <person name="Zhong Z."/>
            <person name="Liu W."/>
            <person name="Zhang W."/>
            <person name="Zhang H."/>
        </authorList>
    </citation>
    <scope>NUCLEOTIDE SEQUENCE [LARGE SCALE GENOMIC DNA]</scope>
    <source>
        <strain evidence="6 7">JCM 16395</strain>
    </source>
</reference>
<dbReference type="Gene3D" id="1.10.443.10">
    <property type="entry name" value="Intergrase catalytic core"/>
    <property type="match status" value="1"/>
</dbReference>
<evidence type="ECO:0000256" key="1">
    <source>
        <dbReference type="ARBA" id="ARBA00008857"/>
    </source>
</evidence>
<keyword evidence="2" id="KW-0238">DNA-binding</keyword>
<evidence type="ECO:0000313" key="6">
    <source>
        <dbReference type="EMBL" id="PCR99202.1"/>
    </source>
</evidence>
<protein>
    <recommendedName>
        <fullName evidence="5">Tyr recombinase domain-containing protein</fullName>
    </recommendedName>
</protein>
<gene>
    <name evidence="6" type="ORF">RT41_GL000393</name>
</gene>
<evidence type="ECO:0000256" key="4">
    <source>
        <dbReference type="SAM" id="Coils"/>
    </source>
</evidence>
<comment type="similarity">
    <text evidence="1">Belongs to the 'phage' integrase family.</text>
</comment>
<dbReference type="RefSeq" id="WP_096818754.1">
    <property type="nucleotide sequence ID" value="NZ_JXJU01000010.1"/>
</dbReference>
<dbReference type="InterPro" id="IPR011010">
    <property type="entry name" value="DNA_brk_join_enz"/>
</dbReference>
<dbReference type="InterPro" id="IPR002104">
    <property type="entry name" value="Integrase_catalytic"/>
</dbReference>
<dbReference type="Proteomes" id="UP000218181">
    <property type="component" value="Unassembled WGS sequence"/>
</dbReference>
<dbReference type="OrthoDB" id="9803188at2"/>
<organism evidence="6 7">
    <name type="scientific">Lactococcus fujiensis JCM 16395</name>
    <dbReference type="NCBI Taxonomy" id="1291764"/>
    <lineage>
        <taxon>Bacteria</taxon>
        <taxon>Bacillati</taxon>
        <taxon>Bacillota</taxon>
        <taxon>Bacilli</taxon>
        <taxon>Lactobacillales</taxon>
        <taxon>Streptococcaceae</taxon>
        <taxon>Lactococcus</taxon>
    </lineage>
</organism>
<evidence type="ECO:0000256" key="3">
    <source>
        <dbReference type="ARBA" id="ARBA00023172"/>
    </source>
</evidence>
<evidence type="ECO:0000313" key="7">
    <source>
        <dbReference type="Proteomes" id="UP000218181"/>
    </source>
</evidence>
<dbReference type="Pfam" id="PF00589">
    <property type="entry name" value="Phage_integrase"/>
    <property type="match status" value="1"/>
</dbReference>
<feature type="domain" description="Tyr recombinase" evidence="5">
    <location>
        <begin position="184"/>
        <end position="405"/>
    </location>
</feature>
<dbReference type="InterPro" id="IPR013762">
    <property type="entry name" value="Integrase-like_cat_sf"/>
</dbReference>
<dbReference type="Gene3D" id="1.10.150.130">
    <property type="match status" value="1"/>
</dbReference>
<dbReference type="GO" id="GO:0003677">
    <property type="term" value="F:DNA binding"/>
    <property type="evidence" value="ECO:0007669"/>
    <property type="project" value="UniProtKB-KW"/>
</dbReference>
<keyword evidence="4" id="KW-0175">Coiled coil</keyword>
<keyword evidence="3" id="KW-0233">DNA recombination</keyword>
<dbReference type="PANTHER" id="PTHR30349">
    <property type="entry name" value="PHAGE INTEGRASE-RELATED"/>
    <property type="match status" value="1"/>
</dbReference>
<accession>A0A2A5RJC9</accession>
<evidence type="ECO:0000259" key="5">
    <source>
        <dbReference type="PROSITE" id="PS51898"/>
    </source>
</evidence>
<sequence>MYYEVRISKKGIRRFIVLDDYIDPLTGKKKRASVAYYHDTVRARKEAERELEDKIDELIESSGRKYNSKKITTFGELKNSWLDNWQAGVKRTTIEREKLVLRRLNEVISDDVLLINITPLLIKGALLEYERKYQTSYSTLQHIKSTFNKIFDFGVLYGVVLISPTKVIRLQATPAQRKAERDRREAKFLEPPELVAFFAEMKQSRNKNYFDLCIFLLLTGLRIGEAGALTLDDFDFEKRTVDISKSLQSRDLKVDDFYLDTTKTPNSERVVLMPQAAIDAVKRVIERNAAFDKHMSLNPAKSFRHCQFIFRTEYGAPITSHSFRAVLSRAEKRLKNECPKRYGFEWKRHVVPHSFRHMQITYLQSGDAGNVVGIKEIMGRVGHLNVETTMVYTHRTKIEQEKSVDVLNQLAQKLGLG</sequence>
<dbReference type="AlphaFoldDB" id="A0A2A5RJC9"/>
<dbReference type="GO" id="GO:0006310">
    <property type="term" value="P:DNA recombination"/>
    <property type="evidence" value="ECO:0007669"/>
    <property type="project" value="UniProtKB-KW"/>
</dbReference>
<dbReference type="GO" id="GO:0015074">
    <property type="term" value="P:DNA integration"/>
    <property type="evidence" value="ECO:0007669"/>
    <property type="project" value="InterPro"/>
</dbReference>
<name>A0A2A5RJC9_9LACT</name>
<dbReference type="PANTHER" id="PTHR30349:SF64">
    <property type="entry name" value="PROPHAGE INTEGRASE INTD-RELATED"/>
    <property type="match status" value="1"/>
</dbReference>
<keyword evidence="7" id="KW-1185">Reference proteome</keyword>
<dbReference type="CDD" id="cd01189">
    <property type="entry name" value="INT_ICEBs1_C_like"/>
    <property type="match status" value="1"/>
</dbReference>
<dbReference type="InterPro" id="IPR010998">
    <property type="entry name" value="Integrase_recombinase_N"/>
</dbReference>